<proteinExistence type="inferred from homology"/>
<reference evidence="10 11" key="1">
    <citation type="submission" date="2020-07" db="EMBL/GenBank/DDBJ databases">
        <title>Characterization and genome sequencing of isolate MD1, a novel member within the family Lachnospiraceae.</title>
        <authorList>
            <person name="Rettenmaier R."/>
            <person name="Di Bello L."/>
            <person name="Zinser C."/>
            <person name="Scheitz K."/>
            <person name="Liebl W."/>
            <person name="Zverlov V."/>
        </authorList>
    </citation>
    <scope>NUCLEOTIDE SEQUENCE [LARGE SCALE GENOMIC DNA]</scope>
    <source>
        <strain evidence="10 11">MD1</strain>
    </source>
</reference>
<evidence type="ECO:0000256" key="4">
    <source>
        <dbReference type="ARBA" id="ARBA00022475"/>
    </source>
</evidence>
<protein>
    <recommendedName>
        <fullName evidence="8">Riboflavin transporter</fullName>
    </recommendedName>
</protein>
<dbReference type="Gene3D" id="1.10.1760.20">
    <property type="match status" value="1"/>
</dbReference>
<evidence type="ECO:0000256" key="1">
    <source>
        <dbReference type="ARBA" id="ARBA00004651"/>
    </source>
</evidence>
<keyword evidence="6 9" id="KW-1133">Transmembrane helix</keyword>
<organism evidence="10 11">
    <name type="scientific">Variimorphobacter saccharofermentans</name>
    <dbReference type="NCBI Taxonomy" id="2755051"/>
    <lineage>
        <taxon>Bacteria</taxon>
        <taxon>Bacillati</taxon>
        <taxon>Bacillota</taxon>
        <taxon>Clostridia</taxon>
        <taxon>Lachnospirales</taxon>
        <taxon>Lachnospiraceae</taxon>
        <taxon>Variimorphobacter</taxon>
    </lineage>
</organism>
<comment type="similarity">
    <text evidence="2 8">Belongs to the prokaryotic riboflavin transporter (P-RFT) (TC 2.A.87) family.</text>
</comment>
<evidence type="ECO:0000256" key="8">
    <source>
        <dbReference type="PIRNR" id="PIRNR037778"/>
    </source>
</evidence>
<dbReference type="Pfam" id="PF12822">
    <property type="entry name" value="ECF_trnsprt"/>
    <property type="match status" value="1"/>
</dbReference>
<keyword evidence="7 8" id="KW-0472">Membrane</keyword>
<evidence type="ECO:0000256" key="5">
    <source>
        <dbReference type="ARBA" id="ARBA00022692"/>
    </source>
</evidence>
<comment type="function">
    <text evidence="8">Probably a riboflavin-binding protein that interacts with the energy-coupling factor (ECF) ABC-transporter complex.</text>
</comment>
<comment type="subcellular location">
    <subcellularLocation>
        <location evidence="1">Cell membrane</location>
        <topology evidence="1">Multi-pass membrane protein</topology>
    </subcellularLocation>
</comment>
<dbReference type="PIRSF" id="PIRSF037778">
    <property type="entry name" value="UCP037778_transp_RibU"/>
    <property type="match status" value="1"/>
</dbReference>
<accession>A0A839JVT4</accession>
<evidence type="ECO:0000313" key="10">
    <source>
        <dbReference type="EMBL" id="MBB2181580.1"/>
    </source>
</evidence>
<keyword evidence="11" id="KW-1185">Reference proteome</keyword>
<dbReference type="EMBL" id="JACEGA010000001">
    <property type="protein sequence ID" value="MBB2181580.1"/>
    <property type="molecule type" value="Genomic_DNA"/>
</dbReference>
<feature type="transmembrane region" description="Helical" evidence="9">
    <location>
        <begin position="122"/>
        <end position="146"/>
    </location>
</feature>
<keyword evidence="5 9" id="KW-0812">Transmembrane</keyword>
<feature type="transmembrane region" description="Helical" evidence="9">
    <location>
        <begin position="20"/>
        <end position="45"/>
    </location>
</feature>
<comment type="caution">
    <text evidence="10">The sequence shown here is derived from an EMBL/GenBank/DDBJ whole genome shotgun (WGS) entry which is preliminary data.</text>
</comment>
<gene>
    <name evidence="10" type="ORF">H0486_01550</name>
</gene>
<evidence type="ECO:0000256" key="3">
    <source>
        <dbReference type="ARBA" id="ARBA00022448"/>
    </source>
</evidence>
<dbReference type="InterPro" id="IPR025720">
    <property type="entry name" value="RibU"/>
</dbReference>
<name>A0A839JVT4_9FIRM</name>
<dbReference type="PANTHER" id="PTHR38438:SF1">
    <property type="entry name" value="RIBOFLAVIN TRANSPORTER RIBU"/>
    <property type="match status" value="1"/>
</dbReference>
<dbReference type="GO" id="GO:0005886">
    <property type="term" value="C:plasma membrane"/>
    <property type="evidence" value="ECO:0007669"/>
    <property type="project" value="UniProtKB-SubCell"/>
</dbReference>
<sequence>MNATRISNKVENKKVKLLSARGMTVISVLSAISFVLMFFDVPLWFAPSFYQIDFSDVPVLVGAFALGPMAGVIIELIKILLNLLLQGTDTAGVGEIANFIIGCALVVPSALVYHTNRTRKTAIYGMITGTIVFVGIGCLLNAFVLLPTYAKVFGMPMEALIEMGTKVNPNIKGLGGFIFMAVAPFNLVKGVAVSLITILIYKRISPLIKGYHYNV</sequence>
<dbReference type="Proteomes" id="UP000574276">
    <property type="component" value="Unassembled WGS sequence"/>
</dbReference>
<dbReference type="GO" id="GO:0032217">
    <property type="term" value="F:riboflavin transmembrane transporter activity"/>
    <property type="evidence" value="ECO:0007669"/>
    <property type="project" value="UniProtKB-UniRule"/>
</dbReference>
<feature type="transmembrane region" description="Helical" evidence="9">
    <location>
        <begin position="177"/>
        <end position="201"/>
    </location>
</feature>
<keyword evidence="3 8" id="KW-0813">Transport</keyword>
<feature type="transmembrane region" description="Helical" evidence="9">
    <location>
        <begin position="57"/>
        <end position="84"/>
    </location>
</feature>
<evidence type="ECO:0000256" key="6">
    <source>
        <dbReference type="ARBA" id="ARBA00022989"/>
    </source>
</evidence>
<evidence type="ECO:0000256" key="9">
    <source>
        <dbReference type="SAM" id="Phobius"/>
    </source>
</evidence>
<evidence type="ECO:0000256" key="2">
    <source>
        <dbReference type="ARBA" id="ARBA00005540"/>
    </source>
</evidence>
<keyword evidence="4 8" id="KW-1003">Cell membrane</keyword>
<dbReference type="AlphaFoldDB" id="A0A839JVT4"/>
<evidence type="ECO:0000313" key="11">
    <source>
        <dbReference type="Proteomes" id="UP000574276"/>
    </source>
</evidence>
<dbReference type="InterPro" id="IPR024529">
    <property type="entry name" value="ECF_trnsprt_substrate-spec"/>
</dbReference>
<dbReference type="PANTHER" id="PTHR38438">
    <property type="entry name" value="RIBOFLAVIN TRANSPORTER RIBU"/>
    <property type="match status" value="1"/>
</dbReference>
<evidence type="ECO:0000256" key="7">
    <source>
        <dbReference type="ARBA" id="ARBA00023136"/>
    </source>
</evidence>